<dbReference type="EMBL" id="GGEC01072532">
    <property type="protein sequence ID" value="MBX53016.1"/>
    <property type="molecule type" value="Transcribed_RNA"/>
</dbReference>
<accession>A0A2P2PE75</accession>
<evidence type="ECO:0000313" key="2">
    <source>
        <dbReference type="EMBL" id="MBX53016.1"/>
    </source>
</evidence>
<organism evidence="2">
    <name type="scientific">Rhizophora mucronata</name>
    <name type="common">Asiatic mangrove</name>
    <dbReference type="NCBI Taxonomy" id="61149"/>
    <lineage>
        <taxon>Eukaryota</taxon>
        <taxon>Viridiplantae</taxon>
        <taxon>Streptophyta</taxon>
        <taxon>Embryophyta</taxon>
        <taxon>Tracheophyta</taxon>
        <taxon>Spermatophyta</taxon>
        <taxon>Magnoliopsida</taxon>
        <taxon>eudicotyledons</taxon>
        <taxon>Gunneridae</taxon>
        <taxon>Pentapetalae</taxon>
        <taxon>rosids</taxon>
        <taxon>fabids</taxon>
        <taxon>Malpighiales</taxon>
        <taxon>Rhizophoraceae</taxon>
        <taxon>Rhizophora</taxon>
    </lineage>
</organism>
<name>A0A2P2PE75_RHIMU</name>
<proteinExistence type="predicted"/>
<protein>
    <submittedName>
        <fullName evidence="2">Uncharacterized protein</fullName>
    </submittedName>
</protein>
<feature type="signal peptide" evidence="1">
    <location>
        <begin position="1"/>
        <end position="17"/>
    </location>
</feature>
<keyword evidence="1" id="KW-0732">Signal</keyword>
<reference evidence="2" key="1">
    <citation type="submission" date="2018-02" db="EMBL/GenBank/DDBJ databases">
        <title>Rhizophora mucronata_Transcriptome.</title>
        <authorList>
            <person name="Meera S.P."/>
            <person name="Sreeshan A."/>
            <person name="Augustine A."/>
        </authorList>
    </citation>
    <scope>NUCLEOTIDE SEQUENCE</scope>
    <source>
        <tissue evidence="2">Leaf</tissue>
    </source>
</reference>
<dbReference type="AlphaFoldDB" id="A0A2P2PE75"/>
<evidence type="ECO:0000256" key="1">
    <source>
        <dbReference type="SAM" id="SignalP"/>
    </source>
</evidence>
<feature type="chain" id="PRO_5015183960" evidence="1">
    <location>
        <begin position="18"/>
        <end position="41"/>
    </location>
</feature>
<sequence length="41" mass="5058">MIKFQFFLFVSLRGVFFSGDEPYCVYFICFENFIFYFFKLG</sequence>